<accession>A0A3S5A474</accession>
<dbReference type="Proteomes" id="UP000784294">
    <property type="component" value="Unassembled WGS sequence"/>
</dbReference>
<feature type="compositionally biased region" description="Polar residues" evidence="1">
    <location>
        <begin position="101"/>
        <end position="116"/>
    </location>
</feature>
<organism evidence="2 3">
    <name type="scientific">Protopolystoma xenopodis</name>
    <dbReference type="NCBI Taxonomy" id="117903"/>
    <lineage>
        <taxon>Eukaryota</taxon>
        <taxon>Metazoa</taxon>
        <taxon>Spiralia</taxon>
        <taxon>Lophotrochozoa</taxon>
        <taxon>Platyhelminthes</taxon>
        <taxon>Monogenea</taxon>
        <taxon>Polyopisthocotylea</taxon>
        <taxon>Polystomatidea</taxon>
        <taxon>Polystomatidae</taxon>
        <taxon>Protopolystoma</taxon>
    </lineage>
</organism>
<proteinExistence type="predicted"/>
<evidence type="ECO:0000313" key="3">
    <source>
        <dbReference type="Proteomes" id="UP000784294"/>
    </source>
</evidence>
<name>A0A3S5A474_9PLAT</name>
<protein>
    <submittedName>
        <fullName evidence="2">Uncharacterized protein</fullName>
    </submittedName>
</protein>
<dbReference type="AlphaFoldDB" id="A0A3S5A474"/>
<keyword evidence="3" id="KW-1185">Reference proteome</keyword>
<sequence length="116" mass="12974">MQFRPRIGQHPQGESNRDSAGWQLDTPTTQLHCHEGLLGHRANNMIWQKDLAFLENLHLPCDPKGARGSVAECLACQAAILHFRGSTPPEGVDKTDARPKLQSTLDENNFWESKAM</sequence>
<feature type="region of interest" description="Disordered" evidence="1">
    <location>
        <begin position="1"/>
        <end position="24"/>
    </location>
</feature>
<comment type="caution">
    <text evidence="2">The sequence shown here is derived from an EMBL/GenBank/DDBJ whole genome shotgun (WGS) entry which is preliminary data.</text>
</comment>
<reference evidence="2" key="1">
    <citation type="submission" date="2018-11" db="EMBL/GenBank/DDBJ databases">
        <authorList>
            <consortium name="Pathogen Informatics"/>
        </authorList>
    </citation>
    <scope>NUCLEOTIDE SEQUENCE</scope>
</reference>
<evidence type="ECO:0000256" key="1">
    <source>
        <dbReference type="SAM" id="MobiDB-lite"/>
    </source>
</evidence>
<feature type="region of interest" description="Disordered" evidence="1">
    <location>
        <begin position="85"/>
        <end position="116"/>
    </location>
</feature>
<gene>
    <name evidence="2" type="ORF">PXEA_LOCUS4948</name>
</gene>
<dbReference type="EMBL" id="CAAALY010012015">
    <property type="protein sequence ID" value="VEL11508.1"/>
    <property type="molecule type" value="Genomic_DNA"/>
</dbReference>
<evidence type="ECO:0000313" key="2">
    <source>
        <dbReference type="EMBL" id="VEL11508.1"/>
    </source>
</evidence>